<gene>
    <name evidence="2" type="ORF">AMSG_08186</name>
</gene>
<dbReference type="GeneID" id="25566934"/>
<organism evidence="2 3">
    <name type="scientific">Thecamonas trahens ATCC 50062</name>
    <dbReference type="NCBI Taxonomy" id="461836"/>
    <lineage>
        <taxon>Eukaryota</taxon>
        <taxon>Apusozoa</taxon>
        <taxon>Apusomonadida</taxon>
        <taxon>Apusomonadidae</taxon>
        <taxon>Thecamonas</taxon>
    </lineage>
</organism>
<dbReference type="Proteomes" id="UP000054408">
    <property type="component" value="Unassembled WGS sequence"/>
</dbReference>
<name>A0A0L0DKR2_THETB</name>
<dbReference type="AlphaFoldDB" id="A0A0L0DKR2"/>
<reference evidence="2 3" key="1">
    <citation type="submission" date="2010-05" db="EMBL/GenBank/DDBJ databases">
        <title>The Genome Sequence of Thecamonas trahens ATCC 50062.</title>
        <authorList>
            <consortium name="The Broad Institute Genome Sequencing Platform"/>
            <person name="Russ C."/>
            <person name="Cuomo C."/>
            <person name="Shea T."/>
            <person name="Young S.K."/>
            <person name="Zeng Q."/>
            <person name="Koehrsen M."/>
            <person name="Haas B."/>
            <person name="Borodovsky M."/>
            <person name="Guigo R."/>
            <person name="Alvarado L."/>
            <person name="Berlin A."/>
            <person name="Bochicchio J."/>
            <person name="Borenstein D."/>
            <person name="Chapman S."/>
            <person name="Chen Z."/>
            <person name="Freedman E."/>
            <person name="Gellesch M."/>
            <person name="Goldberg J."/>
            <person name="Griggs A."/>
            <person name="Gujja S."/>
            <person name="Heilman E."/>
            <person name="Heiman D."/>
            <person name="Hepburn T."/>
            <person name="Howarth C."/>
            <person name="Jen D."/>
            <person name="Larson L."/>
            <person name="Mehta T."/>
            <person name="Park D."/>
            <person name="Pearson M."/>
            <person name="Roberts A."/>
            <person name="Saif S."/>
            <person name="Shenoy N."/>
            <person name="Sisk P."/>
            <person name="Stolte C."/>
            <person name="Sykes S."/>
            <person name="Thomson T."/>
            <person name="Walk T."/>
            <person name="White J."/>
            <person name="Yandava C."/>
            <person name="Burger G."/>
            <person name="Gray M.W."/>
            <person name="Holland P.W.H."/>
            <person name="King N."/>
            <person name="Lang F.B.F."/>
            <person name="Roger A.J."/>
            <person name="Ruiz-Trillo I."/>
            <person name="Lander E."/>
            <person name="Nusbaum C."/>
        </authorList>
    </citation>
    <scope>NUCLEOTIDE SEQUENCE [LARGE SCALE GENOMIC DNA]</scope>
    <source>
        <strain evidence="2 3">ATCC 50062</strain>
    </source>
</reference>
<feature type="compositionally biased region" description="Gly residues" evidence="1">
    <location>
        <begin position="43"/>
        <end position="61"/>
    </location>
</feature>
<evidence type="ECO:0000313" key="3">
    <source>
        <dbReference type="Proteomes" id="UP000054408"/>
    </source>
</evidence>
<evidence type="ECO:0000256" key="1">
    <source>
        <dbReference type="SAM" id="MobiDB-lite"/>
    </source>
</evidence>
<dbReference type="EMBL" id="GL349471">
    <property type="protein sequence ID" value="KNC51943.1"/>
    <property type="molecule type" value="Genomic_DNA"/>
</dbReference>
<accession>A0A0L0DKR2</accession>
<dbReference type="RefSeq" id="XP_013755536.1">
    <property type="nucleotide sequence ID" value="XM_013900082.1"/>
</dbReference>
<keyword evidence="3" id="KW-1185">Reference proteome</keyword>
<sequence>MDNIHEELAAVLASVTGAERHLRSLLRSYRMLSKTADKARAGMGSGRLDGEEAGSGGGGGAVAKGRTRVHAAYAGQVAAMAAMKQAREGFVAADAAAREEGGDCADEGPDDGHADAVARALSTLELLHYIQSSPWDPQVRSQAQIDAMTAVLERYYELAQAHKAAEAAESDVALAEAPGAAGRAAGGGYDWDHTARALDALRRDWEPDDGLRGAPAIAALSADDLSIKAQPHTSYVLQWLPHELFPPMRRILRPPTPKLVYTSVDEVSQLARLQSELQARILDILVVRNTETQIIDGLLPSLDPADREFRAAARAAHSIVRHSGKAAPLVFAVRDE</sequence>
<proteinExistence type="predicted"/>
<protein>
    <submittedName>
        <fullName evidence="2">Uncharacterized protein</fullName>
    </submittedName>
</protein>
<evidence type="ECO:0000313" key="2">
    <source>
        <dbReference type="EMBL" id="KNC51943.1"/>
    </source>
</evidence>
<feature type="region of interest" description="Disordered" evidence="1">
    <location>
        <begin position="40"/>
        <end position="61"/>
    </location>
</feature>